<organism evidence="6 7">
    <name type="scientific">Cannabis sativa</name>
    <name type="common">Hemp</name>
    <name type="synonym">Marijuana</name>
    <dbReference type="NCBI Taxonomy" id="3483"/>
    <lineage>
        <taxon>Eukaryota</taxon>
        <taxon>Viridiplantae</taxon>
        <taxon>Streptophyta</taxon>
        <taxon>Embryophyta</taxon>
        <taxon>Tracheophyta</taxon>
        <taxon>Spermatophyta</taxon>
        <taxon>Magnoliopsida</taxon>
        <taxon>eudicotyledons</taxon>
        <taxon>Gunneridae</taxon>
        <taxon>Pentapetalae</taxon>
        <taxon>rosids</taxon>
        <taxon>fabids</taxon>
        <taxon>Rosales</taxon>
        <taxon>Cannabaceae</taxon>
        <taxon>Cannabis</taxon>
    </lineage>
</organism>
<dbReference type="Gene3D" id="2.40.50.140">
    <property type="entry name" value="Nucleic acid-binding proteins"/>
    <property type="match status" value="1"/>
</dbReference>
<comment type="subcellular location">
    <subcellularLocation>
        <location evidence="1">Chromosome</location>
        <location evidence="1">Telomere</location>
    </subcellularLocation>
</comment>
<dbReference type="PANTHER" id="PTHR14513">
    <property type="entry name" value="PROTECTION OF TELOMERES 1"/>
    <property type="match status" value="1"/>
</dbReference>
<reference evidence="6 7" key="1">
    <citation type="journal article" date="2020" name="bioRxiv">
        <title>Sequence and annotation of 42 cannabis genomes reveals extensive copy number variation in cannabinoid synthesis and pathogen resistance genes.</title>
        <authorList>
            <person name="Mckernan K.J."/>
            <person name="Helbert Y."/>
            <person name="Kane L.T."/>
            <person name="Ebling H."/>
            <person name="Zhang L."/>
            <person name="Liu B."/>
            <person name="Eaton Z."/>
            <person name="Mclaughlin S."/>
            <person name="Kingan S."/>
            <person name="Baybayan P."/>
            <person name="Concepcion G."/>
            <person name="Jordan M."/>
            <person name="Riva A."/>
            <person name="Barbazuk W."/>
            <person name="Harkins T."/>
        </authorList>
    </citation>
    <scope>NUCLEOTIDE SEQUENCE [LARGE SCALE GENOMIC DNA]</scope>
    <source>
        <strain evidence="7">cv. Jamaican Lion 4</strain>
        <tissue evidence="6">Leaf</tissue>
    </source>
</reference>
<dbReference type="EMBL" id="JAATIP010000306">
    <property type="protein sequence ID" value="KAF4352741.1"/>
    <property type="molecule type" value="Genomic_DNA"/>
</dbReference>
<dbReference type="GO" id="GO:0098505">
    <property type="term" value="F:G-rich strand telomeric DNA binding"/>
    <property type="evidence" value="ECO:0007669"/>
    <property type="project" value="TreeGrafter"/>
</dbReference>
<dbReference type="AlphaFoldDB" id="A0A7J6E329"/>
<evidence type="ECO:0000313" key="6">
    <source>
        <dbReference type="EMBL" id="KAF4352741.1"/>
    </source>
</evidence>
<dbReference type="PANTHER" id="PTHR14513:SF0">
    <property type="entry name" value="PROTECTION OF TELOMERES PROTEIN 1"/>
    <property type="match status" value="1"/>
</dbReference>
<dbReference type="Pfam" id="PF02765">
    <property type="entry name" value="POT1"/>
    <property type="match status" value="1"/>
</dbReference>
<dbReference type="GO" id="GO:0016233">
    <property type="term" value="P:telomere capping"/>
    <property type="evidence" value="ECO:0007669"/>
    <property type="project" value="TreeGrafter"/>
</dbReference>
<evidence type="ECO:0000256" key="3">
    <source>
        <dbReference type="ARBA" id="ARBA00022895"/>
    </source>
</evidence>
<feature type="domain" description="Telomeric single stranded DNA binding POT1/Cdc13" evidence="5">
    <location>
        <begin position="30"/>
        <end position="122"/>
    </location>
</feature>
<evidence type="ECO:0000313" key="7">
    <source>
        <dbReference type="Proteomes" id="UP000525078"/>
    </source>
</evidence>
<accession>A0A7J6E329</accession>
<comment type="caution">
    <text evidence="6">The sequence shown here is derived from an EMBL/GenBank/DDBJ whole genome shotgun (WGS) entry which is preliminary data.</text>
</comment>
<dbReference type="InterPro" id="IPR028389">
    <property type="entry name" value="POT1"/>
</dbReference>
<dbReference type="InterPro" id="IPR012340">
    <property type="entry name" value="NA-bd_OB-fold"/>
</dbReference>
<evidence type="ECO:0000259" key="5">
    <source>
        <dbReference type="Pfam" id="PF02765"/>
    </source>
</evidence>
<keyword evidence="3" id="KW-0779">Telomere</keyword>
<evidence type="ECO:0000256" key="4">
    <source>
        <dbReference type="ARBA" id="ARBA00023125"/>
    </source>
</evidence>
<keyword evidence="4" id="KW-0238">DNA-binding</keyword>
<name>A0A7J6E329_CANSA</name>
<dbReference type="GO" id="GO:0010521">
    <property type="term" value="F:telomerase inhibitor activity"/>
    <property type="evidence" value="ECO:0007669"/>
    <property type="project" value="TreeGrafter"/>
</dbReference>
<dbReference type="Proteomes" id="UP000525078">
    <property type="component" value="Unassembled WGS sequence"/>
</dbReference>
<dbReference type="GO" id="GO:0032210">
    <property type="term" value="P:regulation of telomere maintenance via telomerase"/>
    <property type="evidence" value="ECO:0007669"/>
    <property type="project" value="TreeGrafter"/>
</dbReference>
<sequence length="164" mass="19112">MVQLFKIPIAPRVNEKRNSEARRDMRSFIVDGSYQKLRLPVNMFAKHFRMLPHVTSFGDIIQLSNVMMKTHGGEVYVVFNNKSSTFAVYDGNDNERLLPYQTYPIIIQRDVGKKLVTRLRKWFIDLQFDEGANVWLNLLNKPRMLVHKSSSLLDSRGRARDVQA</sequence>
<evidence type="ECO:0000256" key="2">
    <source>
        <dbReference type="ARBA" id="ARBA00022454"/>
    </source>
</evidence>
<dbReference type="InterPro" id="IPR011564">
    <property type="entry name" value="Telomer_end-bd_POT1/Cdc13"/>
</dbReference>
<evidence type="ECO:0000256" key="1">
    <source>
        <dbReference type="ARBA" id="ARBA00004574"/>
    </source>
</evidence>
<dbReference type="GO" id="GO:0000783">
    <property type="term" value="C:nuclear telomere cap complex"/>
    <property type="evidence" value="ECO:0007669"/>
    <property type="project" value="TreeGrafter"/>
</dbReference>
<gene>
    <name evidence="6" type="ORF">F8388_003394</name>
</gene>
<keyword evidence="2" id="KW-0158">Chromosome</keyword>
<protein>
    <recommendedName>
        <fullName evidence="5">Telomeric single stranded DNA binding POT1/Cdc13 domain-containing protein</fullName>
    </recommendedName>
</protein>
<dbReference type="SUPFAM" id="SSF50249">
    <property type="entry name" value="Nucleic acid-binding proteins"/>
    <property type="match status" value="1"/>
</dbReference>
<proteinExistence type="predicted"/>